<dbReference type="InterPro" id="IPR051981">
    <property type="entry name" value="Glycosyltransf_32"/>
</dbReference>
<comment type="similarity">
    <text evidence="3">Belongs to the glycosyltransferase 32 family.</text>
</comment>
<protein>
    <recommendedName>
        <fullName evidence="9">Single domain-containing protein</fullName>
    </recommendedName>
</protein>
<dbReference type="InterPro" id="IPR007577">
    <property type="entry name" value="GlycoTrfase_DXD_sugar-bd_CS"/>
</dbReference>
<evidence type="ECO:0000256" key="8">
    <source>
        <dbReference type="ARBA" id="ARBA00023136"/>
    </source>
</evidence>
<evidence type="ECO:0000256" key="1">
    <source>
        <dbReference type="ARBA" id="ARBA00004323"/>
    </source>
</evidence>
<name>A0AAQ4FME8_AMBAM</name>
<evidence type="ECO:0000313" key="11">
    <source>
        <dbReference type="Proteomes" id="UP001321473"/>
    </source>
</evidence>
<dbReference type="AlphaFoldDB" id="A0AAQ4FME8"/>
<comment type="subcellular location">
    <subcellularLocation>
        <location evidence="1">Golgi apparatus membrane</location>
        <topology evidence="1">Single-pass type II membrane protein</topology>
    </subcellularLocation>
    <subcellularLocation>
        <location evidence="2">Secreted</location>
    </subcellularLocation>
</comment>
<evidence type="ECO:0000256" key="4">
    <source>
        <dbReference type="ARBA" id="ARBA00022525"/>
    </source>
</evidence>
<evidence type="ECO:0000256" key="2">
    <source>
        <dbReference type="ARBA" id="ARBA00004613"/>
    </source>
</evidence>
<organism evidence="10 11">
    <name type="scientific">Amblyomma americanum</name>
    <name type="common">Lone star tick</name>
    <dbReference type="NCBI Taxonomy" id="6943"/>
    <lineage>
        <taxon>Eukaryota</taxon>
        <taxon>Metazoa</taxon>
        <taxon>Ecdysozoa</taxon>
        <taxon>Arthropoda</taxon>
        <taxon>Chelicerata</taxon>
        <taxon>Arachnida</taxon>
        <taxon>Acari</taxon>
        <taxon>Parasitiformes</taxon>
        <taxon>Ixodida</taxon>
        <taxon>Ixodoidea</taxon>
        <taxon>Ixodidae</taxon>
        <taxon>Amblyomminae</taxon>
        <taxon>Amblyomma</taxon>
    </lineage>
</organism>
<dbReference type="SUPFAM" id="SSF53448">
    <property type="entry name" value="Nucleotide-diphospho-sugar transferases"/>
    <property type="match status" value="1"/>
</dbReference>
<dbReference type="Pfam" id="PF04488">
    <property type="entry name" value="Gly_transf_sug"/>
    <property type="match status" value="1"/>
</dbReference>
<dbReference type="EMBL" id="JARKHS020000813">
    <property type="protein sequence ID" value="KAK8788429.1"/>
    <property type="molecule type" value="Genomic_DNA"/>
</dbReference>
<reference evidence="10 11" key="1">
    <citation type="journal article" date="2023" name="Arcadia Sci">
        <title>De novo assembly of a long-read Amblyomma americanum tick genome.</title>
        <authorList>
            <person name="Chou S."/>
            <person name="Poskanzer K.E."/>
            <person name="Rollins M."/>
            <person name="Thuy-Boun P.S."/>
        </authorList>
    </citation>
    <scope>NUCLEOTIDE SEQUENCE [LARGE SCALE GENOMIC DNA]</scope>
    <source>
        <strain evidence="10">F_SG_1</strain>
        <tissue evidence="10">Salivary glands</tissue>
    </source>
</reference>
<dbReference type="GO" id="GO:0016758">
    <property type="term" value="F:hexosyltransferase activity"/>
    <property type="evidence" value="ECO:0007669"/>
    <property type="project" value="TreeGrafter"/>
</dbReference>
<gene>
    <name evidence="10" type="ORF">V5799_021792</name>
</gene>
<keyword evidence="8" id="KW-0472">Membrane</keyword>
<dbReference type="Proteomes" id="UP001321473">
    <property type="component" value="Unassembled WGS sequence"/>
</dbReference>
<keyword evidence="11" id="KW-1185">Reference proteome</keyword>
<dbReference type="PANTHER" id="PTHR12042">
    <property type="entry name" value="LACTOSYLCERAMIDE 4-ALPHA-GALACTOSYLTRANSFERASE ALPHA- 1,4-GALACTOSYLTRANSFERASE"/>
    <property type="match status" value="1"/>
</dbReference>
<dbReference type="GO" id="GO:0006688">
    <property type="term" value="P:glycosphingolipid biosynthetic process"/>
    <property type="evidence" value="ECO:0007669"/>
    <property type="project" value="TreeGrafter"/>
</dbReference>
<accession>A0AAQ4FME8</accession>
<evidence type="ECO:0000259" key="9">
    <source>
        <dbReference type="SMART" id="SM01318"/>
    </source>
</evidence>
<dbReference type="InterPro" id="IPR007652">
    <property type="entry name" value="A1-4-GlycosylTfrase_dom"/>
</dbReference>
<evidence type="ECO:0000313" key="10">
    <source>
        <dbReference type="EMBL" id="KAK8788429.1"/>
    </source>
</evidence>
<keyword evidence="7" id="KW-0333">Golgi apparatus</keyword>
<comment type="caution">
    <text evidence="10">The sequence shown here is derived from an EMBL/GenBank/DDBJ whole genome shotgun (WGS) entry which is preliminary data.</text>
</comment>
<evidence type="ECO:0000256" key="7">
    <source>
        <dbReference type="ARBA" id="ARBA00023034"/>
    </source>
</evidence>
<sequence>MTIWFVESSNETCLNGRQACSIESASFRNPKSHVVLLTTGRLSPDCDYYRALCSLSNFRDFRLNLTEAFSETPLESWYRSRNWTRGPHGIEDLSDGIRLAVLWKRGGTYLDLDVIVLKDLSALRNSVMFEVPGQLTNSVLFFDKGHPFVGEALRRCAQEYDAVKWGSCGPSLLGRIYYSWKNWPGRGQVRFRERDTFFAVGYNAWKLFFEPSKTSSVFEATTRSYGVHLWNKLSHGVRVVTGSGTALDVLSRDIGRTTNTKRALHEAVADPDSSIRVHRCCSDAGMKWAPVLQAALACVLWLVGDASVGMVGVQIKNGKCVLNGTEIENGKSVSLETPCESHVCDAAAKSVQIMGCGPIEAPPNCTLVNGTGTFPKCCRHALCKSSSTQPLNVTALLSNITKC</sequence>
<dbReference type="Gene3D" id="3.90.550.20">
    <property type="match status" value="1"/>
</dbReference>
<proteinExistence type="inferred from homology"/>
<dbReference type="Pfam" id="PF04572">
    <property type="entry name" value="Gb3_synth"/>
    <property type="match status" value="1"/>
</dbReference>
<evidence type="ECO:0000256" key="3">
    <source>
        <dbReference type="ARBA" id="ARBA00009003"/>
    </source>
</evidence>
<evidence type="ECO:0000256" key="5">
    <source>
        <dbReference type="ARBA" id="ARBA00022676"/>
    </source>
</evidence>
<dbReference type="InterPro" id="IPR029277">
    <property type="entry name" value="SVWC_dom"/>
</dbReference>
<keyword evidence="5" id="KW-0328">Glycosyltransferase</keyword>
<dbReference type="GO" id="GO:0005576">
    <property type="term" value="C:extracellular region"/>
    <property type="evidence" value="ECO:0007669"/>
    <property type="project" value="UniProtKB-SubCell"/>
</dbReference>
<dbReference type="PANTHER" id="PTHR12042:SF21">
    <property type="entry name" value="ALPHA1,4-GALACTOSYLTRANSFERASE 1-RELATED"/>
    <property type="match status" value="1"/>
</dbReference>
<keyword evidence="6" id="KW-0808">Transferase</keyword>
<feature type="domain" description="Single" evidence="9">
    <location>
        <begin position="320"/>
        <end position="383"/>
    </location>
</feature>
<evidence type="ECO:0000256" key="6">
    <source>
        <dbReference type="ARBA" id="ARBA00022679"/>
    </source>
</evidence>
<dbReference type="SMART" id="SM01318">
    <property type="entry name" value="SVWC"/>
    <property type="match status" value="1"/>
</dbReference>
<keyword evidence="4" id="KW-0964">Secreted</keyword>
<dbReference type="InterPro" id="IPR029044">
    <property type="entry name" value="Nucleotide-diphossugar_trans"/>
</dbReference>
<dbReference type="Pfam" id="PF15430">
    <property type="entry name" value="SVWC"/>
    <property type="match status" value="1"/>
</dbReference>
<dbReference type="GO" id="GO:0000139">
    <property type="term" value="C:Golgi membrane"/>
    <property type="evidence" value="ECO:0007669"/>
    <property type="project" value="UniProtKB-SubCell"/>
</dbReference>